<organism evidence="2 3">
    <name type="scientific">Microlunatus aurantiacus</name>
    <dbReference type="NCBI Taxonomy" id="446786"/>
    <lineage>
        <taxon>Bacteria</taxon>
        <taxon>Bacillati</taxon>
        <taxon>Actinomycetota</taxon>
        <taxon>Actinomycetes</taxon>
        <taxon>Propionibacteriales</taxon>
        <taxon>Propionibacteriaceae</taxon>
        <taxon>Microlunatus</taxon>
    </lineage>
</organism>
<evidence type="ECO:0000313" key="2">
    <source>
        <dbReference type="EMBL" id="GAA3716661.1"/>
    </source>
</evidence>
<dbReference type="SUPFAM" id="SSF48150">
    <property type="entry name" value="DNA-glycosylase"/>
    <property type="match status" value="1"/>
</dbReference>
<dbReference type="EMBL" id="BAAAYX010000020">
    <property type="protein sequence ID" value="GAA3716661.1"/>
    <property type="molecule type" value="Genomic_DNA"/>
</dbReference>
<accession>A0ABP7EG36</accession>
<protein>
    <submittedName>
        <fullName evidence="2">HhH-GPD-type base excision DNA repair protein</fullName>
    </submittedName>
</protein>
<name>A0ABP7EG36_9ACTN</name>
<dbReference type="InterPro" id="IPR003265">
    <property type="entry name" value="HhH-GPD_domain"/>
</dbReference>
<gene>
    <name evidence="2" type="ORF">GCM10022204_40560</name>
</gene>
<feature type="domain" description="HhH-GPD" evidence="1">
    <location>
        <begin position="24"/>
        <end position="175"/>
    </location>
</feature>
<comment type="caution">
    <text evidence="2">The sequence shown here is derived from an EMBL/GenBank/DDBJ whole genome shotgun (WGS) entry which is preliminary data.</text>
</comment>
<evidence type="ECO:0000313" key="3">
    <source>
        <dbReference type="Proteomes" id="UP001500051"/>
    </source>
</evidence>
<dbReference type="Proteomes" id="UP001500051">
    <property type="component" value="Unassembled WGS sequence"/>
</dbReference>
<dbReference type="NCBIfam" id="TIGR03252">
    <property type="entry name" value="HhH-GPD-type base excision DNA repair protein"/>
    <property type="match status" value="1"/>
</dbReference>
<dbReference type="RefSeq" id="WP_344814274.1">
    <property type="nucleotide sequence ID" value="NZ_BAAAYX010000020.1"/>
</dbReference>
<evidence type="ECO:0000259" key="1">
    <source>
        <dbReference type="Pfam" id="PF00730"/>
    </source>
</evidence>
<keyword evidence="3" id="KW-1185">Reference proteome</keyword>
<proteinExistence type="predicted"/>
<dbReference type="InterPro" id="IPR017658">
    <property type="entry name" value="HhH-GPD_base_excis"/>
</dbReference>
<sequence length="194" mass="20653">MATYLTGNATADALLDADLNALLIGMVLDQQVPMEKAFVGPAVIAERMGGTLDVAAIAAMPEDEFVALCAAKPAIHRFPGSMGKRVHQVCRTLVERFDGRAENVWADAESGEDVKQGLLALPGFGEEKATIFTALLGKQRGVTPLGWRDAAAPFGEEGVFRSVADIVDDESLQRVRDTKRALKAAKKATATPTD</sequence>
<dbReference type="Pfam" id="PF00730">
    <property type="entry name" value="HhH-GPD"/>
    <property type="match status" value="1"/>
</dbReference>
<reference evidence="3" key="1">
    <citation type="journal article" date="2019" name="Int. J. Syst. Evol. Microbiol.">
        <title>The Global Catalogue of Microorganisms (GCM) 10K type strain sequencing project: providing services to taxonomists for standard genome sequencing and annotation.</title>
        <authorList>
            <consortium name="The Broad Institute Genomics Platform"/>
            <consortium name="The Broad Institute Genome Sequencing Center for Infectious Disease"/>
            <person name="Wu L."/>
            <person name="Ma J."/>
        </authorList>
    </citation>
    <scope>NUCLEOTIDE SEQUENCE [LARGE SCALE GENOMIC DNA]</scope>
    <source>
        <strain evidence="3">JCM 16548</strain>
    </source>
</reference>
<dbReference type="InterPro" id="IPR011257">
    <property type="entry name" value="DNA_glycosylase"/>
</dbReference>